<sequence>MADILPQLERLDDIREGEYSSFTFESDLTDQEVLVKLEIIESDFPEYILINGATFSGKFENLFTLPPGSLKYRDGLEYGEADSFASLPPKGTVQLYEYNAPRVMLEDFKISVRLTYTEITDPSTEINITKVYTQPIRGDWNVFRQQFINYVR</sequence>
<evidence type="ECO:0000313" key="2">
    <source>
        <dbReference type="Proteomes" id="UP000008731"/>
    </source>
</evidence>
<organism evidence="1 2">
    <name type="scientific">Acinetobacter phage Acj9</name>
    <dbReference type="NCBI Taxonomy" id="760939"/>
    <lineage>
        <taxon>Viruses</taxon>
        <taxon>Duplodnaviria</taxon>
        <taxon>Heunggongvirae</taxon>
        <taxon>Uroviricota</taxon>
        <taxon>Caudoviricetes</taxon>
        <taxon>Pantevenvirales</taxon>
        <taxon>Straboviridae</taxon>
        <taxon>Twarogvirinae</taxon>
        <taxon>Acajnonavirus</taxon>
        <taxon>Acajnonavirus acj9</taxon>
    </lineage>
</organism>
<reference evidence="1 2" key="1">
    <citation type="journal article" date="2010" name="Virol. J.">
        <title>Genomes of the T4-related bacteriophages as windows on microbial genome evolution.</title>
        <authorList>
            <person name="Petrov V.M."/>
            <person name="Ratnayaka S."/>
            <person name="Nolan J.M."/>
            <person name="Miller E.S."/>
            <person name="Karam J.D."/>
        </authorList>
    </citation>
    <scope>NUCLEOTIDE SEQUENCE [LARGE SCALE GENOMIC DNA]</scope>
</reference>
<proteinExistence type="predicted"/>
<dbReference type="RefSeq" id="YP_004010298.1">
    <property type="nucleotide sequence ID" value="NC_014663.1"/>
</dbReference>
<gene>
    <name evidence="1" type="primary">5.1</name>
    <name evidence="1" type="ORF">Acj9p161</name>
</gene>
<dbReference type="Proteomes" id="UP000008731">
    <property type="component" value="Segment"/>
</dbReference>
<name>E5EPU5_9CAUD</name>
<dbReference type="OrthoDB" id="14738at10239"/>
<protein>
    <submittedName>
        <fullName evidence="1">Uncharacterized protein 5.1</fullName>
    </submittedName>
</protein>
<accession>E5EPU5</accession>
<dbReference type="GeneID" id="9926595"/>
<evidence type="ECO:0000313" key="1">
    <source>
        <dbReference type="EMBL" id="ADG60061.1"/>
    </source>
</evidence>
<keyword evidence="2" id="KW-1185">Reference proteome</keyword>
<dbReference type="KEGG" id="vg:9926595"/>
<dbReference type="EMBL" id="HM004124">
    <property type="protein sequence ID" value="ADG60061.1"/>
    <property type="molecule type" value="Genomic_DNA"/>
</dbReference>